<dbReference type="InterPro" id="IPR033124">
    <property type="entry name" value="Ser_caboxypep_his_AS"/>
</dbReference>
<dbReference type="STRING" id="307507.A0A2V0PAV2"/>
<dbReference type="InterPro" id="IPR018202">
    <property type="entry name" value="Ser_caboxypep_ser_AS"/>
</dbReference>
<dbReference type="InterPro" id="IPR001563">
    <property type="entry name" value="Peptidase_S10"/>
</dbReference>
<comment type="caution">
    <text evidence="10">The sequence shown here is derived from an EMBL/GenBank/DDBJ whole genome shotgun (WGS) entry which is preliminary data.</text>
</comment>
<dbReference type="GO" id="GO:0004185">
    <property type="term" value="F:serine-type carboxypeptidase activity"/>
    <property type="evidence" value="ECO:0007669"/>
    <property type="project" value="UniProtKB-UniRule"/>
</dbReference>
<dbReference type="FunFam" id="3.40.50.12670:FF:000002">
    <property type="entry name" value="Carboxypeptidase"/>
    <property type="match status" value="1"/>
</dbReference>
<keyword evidence="3 8" id="KW-0645">Protease</keyword>
<keyword evidence="2 8" id="KW-0121">Carboxypeptidase</keyword>
<dbReference type="FunCoup" id="A0A2V0PAV2">
    <property type="interactions" value="622"/>
</dbReference>
<dbReference type="Pfam" id="PF00450">
    <property type="entry name" value="Peptidase_S10"/>
    <property type="match status" value="1"/>
</dbReference>
<evidence type="ECO:0000256" key="2">
    <source>
        <dbReference type="ARBA" id="ARBA00022645"/>
    </source>
</evidence>
<dbReference type="InterPro" id="IPR029058">
    <property type="entry name" value="AB_hydrolase_fold"/>
</dbReference>
<accession>A0A2V0PAV2</accession>
<dbReference type="OrthoDB" id="443318at2759"/>
<reference evidence="10 11" key="1">
    <citation type="journal article" date="2018" name="Sci. Rep.">
        <title>Raphidocelis subcapitata (=Pseudokirchneriella subcapitata) provides an insight into genome evolution and environmental adaptations in the Sphaeropleales.</title>
        <authorList>
            <person name="Suzuki S."/>
            <person name="Yamaguchi H."/>
            <person name="Nakajima N."/>
            <person name="Kawachi M."/>
        </authorList>
    </citation>
    <scope>NUCLEOTIDE SEQUENCE [LARGE SCALE GENOMIC DNA]</scope>
    <source>
        <strain evidence="10 11">NIES-35</strain>
    </source>
</reference>
<keyword evidence="7" id="KW-0325">Glycoprotein</keyword>
<evidence type="ECO:0000256" key="9">
    <source>
        <dbReference type="SAM" id="MobiDB-lite"/>
    </source>
</evidence>
<feature type="signal peptide" evidence="8">
    <location>
        <begin position="1"/>
        <end position="22"/>
    </location>
</feature>
<evidence type="ECO:0000313" key="11">
    <source>
        <dbReference type="Proteomes" id="UP000247498"/>
    </source>
</evidence>
<dbReference type="EC" id="3.4.16.-" evidence="8"/>
<dbReference type="PANTHER" id="PTHR11802:SF254">
    <property type="entry name" value="SERINE CARBOXYPEPTIDASE-LIKE 20"/>
    <property type="match status" value="1"/>
</dbReference>
<feature type="chain" id="PRO_5015798994" description="Carboxypeptidase" evidence="8">
    <location>
        <begin position="23"/>
        <end position="550"/>
    </location>
</feature>
<dbReference type="GO" id="GO:0019748">
    <property type="term" value="P:secondary metabolic process"/>
    <property type="evidence" value="ECO:0007669"/>
    <property type="project" value="TreeGrafter"/>
</dbReference>
<keyword evidence="11" id="KW-1185">Reference proteome</keyword>
<evidence type="ECO:0000256" key="6">
    <source>
        <dbReference type="ARBA" id="ARBA00023157"/>
    </source>
</evidence>
<evidence type="ECO:0000256" key="7">
    <source>
        <dbReference type="ARBA" id="ARBA00023180"/>
    </source>
</evidence>
<dbReference type="Gene3D" id="3.40.50.1820">
    <property type="entry name" value="alpha/beta hydrolase"/>
    <property type="match status" value="1"/>
</dbReference>
<feature type="compositionally biased region" description="Low complexity" evidence="9">
    <location>
        <begin position="313"/>
        <end position="333"/>
    </location>
</feature>
<dbReference type="GO" id="GO:0006508">
    <property type="term" value="P:proteolysis"/>
    <property type="evidence" value="ECO:0007669"/>
    <property type="project" value="UniProtKB-KW"/>
</dbReference>
<evidence type="ECO:0000256" key="3">
    <source>
        <dbReference type="ARBA" id="ARBA00022670"/>
    </source>
</evidence>
<dbReference type="PROSITE" id="PS00560">
    <property type="entry name" value="CARBOXYPEPT_SER_HIS"/>
    <property type="match status" value="1"/>
</dbReference>
<keyword evidence="6" id="KW-1015">Disulfide bond</keyword>
<gene>
    <name evidence="10" type="ORF">Rsub_09781</name>
</gene>
<evidence type="ECO:0000313" key="10">
    <source>
        <dbReference type="EMBL" id="GBF96984.1"/>
    </source>
</evidence>
<dbReference type="AlphaFoldDB" id="A0A2V0PAV2"/>
<dbReference type="EMBL" id="BDRX01000090">
    <property type="protein sequence ID" value="GBF96984.1"/>
    <property type="molecule type" value="Genomic_DNA"/>
</dbReference>
<dbReference type="Gene3D" id="3.40.50.12670">
    <property type="match status" value="1"/>
</dbReference>
<dbReference type="PANTHER" id="PTHR11802">
    <property type="entry name" value="SERINE PROTEASE FAMILY S10 SERINE CARBOXYPEPTIDASE"/>
    <property type="match status" value="1"/>
</dbReference>
<evidence type="ECO:0000256" key="5">
    <source>
        <dbReference type="ARBA" id="ARBA00022801"/>
    </source>
</evidence>
<feature type="region of interest" description="Disordered" evidence="9">
    <location>
        <begin position="298"/>
        <end position="336"/>
    </location>
</feature>
<organism evidence="10 11">
    <name type="scientific">Raphidocelis subcapitata</name>
    <dbReference type="NCBI Taxonomy" id="307507"/>
    <lineage>
        <taxon>Eukaryota</taxon>
        <taxon>Viridiplantae</taxon>
        <taxon>Chlorophyta</taxon>
        <taxon>core chlorophytes</taxon>
        <taxon>Chlorophyceae</taxon>
        <taxon>CS clade</taxon>
        <taxon>Sphaeropleales</taxon>
        <taxon>Selenastraceae</taxon>
        <taxon>Raphidocelis</taxon>
    </lineage>
</organism>
<dbReference type="FunFam" id="3.40.50.1820:FF:000143">
    <property type="entry name" value="Carboxypeptidase"/>
    <property type="match status" value="1"/>
</dbReference>
<keyword evidence="5 8" id="KW-0378">Hydrolase</keyword>
<protein>
    <recommendedName>
        <fullName evidence="8">Carboxypeptidase</fullName>
        <ecNumber evidence="8">3.4.16.-</ecNumber>
    </recommendedName>
</protein>
<sequence length="550" mass="59189">MARGGLIAALAGLFLLAHGASALTGAFERKSLGSRFTPSHGEITHVPGFQGPLPSKHYGGYITVDEAAGRHLYYYVALSESDPAGDPVLLWLNGGPGCSSFDGFLYEHGPFNFQFTDESYSRLRLTANPFAWNKAATVVFLDSPAGVGLSYSETPGDYVTNDTQTAADTEVFLRRFFERYPELREQDFYITGESYAGIYVPNAVRAVVEGNRKGREPAINIQGYLVGNGCTDAEFDGNALPPFAAGKSLISQRMYSKLDRDCDGNYWKARDDGDCAARLADIQEDLSALNIYDILEPCRHGPKPPAPSPSQPAGPSHLQPASASSSSSSSAASAGGGAGAEVAAGAAFARALREREQLRARAAERYSSLLRTHRGWPVTGAVPDGRVANWAQLMGGLSHAPPCTDDSEGSLWLNDPAVRSALHAAPIDAVGAPWTVCSDRIIYTHDAGSMIWIHREMTQKRGLRALIYSGDHDMAVPHTGTEAWTAALGLKKRSGWQPWYVGSPRQVAGYRVEYEGLTFATIKGAGHMVPQNKPAESLAMLQRFLSGETL</sequence>
<dbReference type="GO" id="GO:0016747">
    <property type="term" value="F:acyltransferase activity, transferring groups other than amino-acyl groups"/>
    <property type="evidence" value="ECO:0007669"/>
    <property type="project" value="TreeGrafter"/>
</dbReference>
<dbReference type="SUPFAM" id="SSF53474">
    <property type="entry name" value="alpha/beta-Hydrolases"/>
    <property type="match status" value="1"/>
</dbReference>
<evidence type="ECO:0000256" key="8">
    <source>
        <dbReference type="RuleBase" id="RU361156"/>
    </source>
</evidence>
<keyword evidence="4 8" id="KW-0732">Signal</keyword>
<proteinExistence type="inferred from homology"/>
<dbReference type="PRINTS" id="PR00724">
    <property type="entry name" value="CRBOXYPTASEC"/>
</dbReference>
<dbReference type="Proteomes" id="UP000247498">
    <property type="component" value="Unassembled WGS sequence"/>
</dbReference>
<dbReference type="InParanoid" id="A0A2V0PAV2"/>
<evidence type="ECO:0000256" key="4">
    <source>
        <dbReference type="ARBA" id="ARBA00022729"/>
    </source>
</evidence>
<evidence type="ECO:0000256" key="1">
    <source>
        <dbReference type="ARBA" id="ARBA00009431"/>
    </source>
</evidence>
<dbReference type="PROSITE" id="PS00131">
    <property type="entry name" value="CARBOXYPEPT_SER_SER"/>
    <property type="match status" value="1"/>
</dbReference>
<comment type="similarity">
    <text evidence="1 8">Belongs to the peptidase S10 family.</text>
</comment>
<name>A0A2V0PAV2_9CHLO</name>
<feature type="compositionally biased region" description="Pro residues" evidence="9">
    <location>
        <begin position="303"/>
        <end position="312"/>
    </location>
</feature>